<dbReference type="EMBL" id="JAOYFB010000039">
    <property type="protein sequence ID" value="KAK4028887.1"/>
    <property type="molecule type" value="Genomic_DNA"/>
</dbReference>
<keyword evidence="3" id="KW-1185">Reference proteome</keyword>
<evidence type="ECO:0000313" key="2">
    <source>
        <dbReference type="EMBL" id="KAK4028887.1"/>
    </source>
</evidence>
<reference evidence="2 3" key="1">
    <citation type="journal article" date="2023" name="Nucleic Acids Res.">
        <title>The hologenome of Daphnia magna reveals possible DNA methylation and microbiome-mediated evolution of the host genome.</title>
        <authorList>
            <person name="Chaturvedi A."/>
            <person name="Li X."/>
            <person name="Dhandapani V."/>
            <person name="Marshall H."/>
            <person name="Kissane S."/>
            <person name="Cuenca-Cambronero M."/>
            <person name="Asole G."/>
            <person name="Calvet F."/>
            <person name="Ruiz-Romero M."/>
            <person name="Marangio P."/>
            <person name="Guigo R."/>
            <person name="Rago D."/>
            <person name="Mirbahai L."/>
            <person name="Eastwood N."/>
            <person name="Colbourne J.K."/>
            <person name="Zhou J."/>
            <person name="Mallon E."/>
            <person name="Orsini L."/>
        </authorList>
    </citation>
    <scope>NUCLEOTIDE SEQUENCE [LARGE SCALE GENOMIC DNA]</scope>
    <source>
        <strain evidence="2">LRV0_1</strain>
    </source>
</reference>
<name>A0ABR0AUS3_9CRUS</name>
<sequence>MKLAANSFGHCSRGLDSKAAIDLHLSPVARVHVASRPPDASVSADHREVNQSGQKGRAEVIADPNSCEHLILAAIELRPSLYSTSGV</sequence>
<comment type="caution">
    <text evidence="2">The sequence shown here is derived from an EMBL/GenBank/DDBJ whole genome shotgun (WGS) entry which is preliminary data.</text>
</comment>
<protein>
    <submittedName>
        <fullName evidence="2">Uncharacterized protein</fullName>
    </submittedName>
</protein>
<dbReference type="Proteomes" id="UP001234178">
    <property type="component" value="Unassembled WGS sequence"/>
</dbReference>
<evidence type="ECO:0000256" key="1">
    <source>
        <dbReference type="SAM" id="MobiDB-lite"/>
    </source>
</evidence>
<gene>
    <name evidence="2" type="ORF">OUZ56_021906</name>
</gene>
<evidence type="ECO:0000313" key="3">
    <source>
        <dbReference type="Proteomes" id="UP001234178"/>
    </source>
</evidence>
<organism evidence="2 3">
    <name type="scientific">Daphnia magna</name>
    <dbReference type="NCBI Taxonomy" id="35525"/>
    <lineage>
        <taxon>Eukaryota</taxon>
        <taxon>Metazoa</taxon>
        <taxon>Ecdysozoa</taxon>
        <taxon>Arthropoda</taxon>
        <taxon>Crustacea</taxon>
        <taxon>Branchiopoda</taxon>
        <taxon>Diplostraca</taxon>
        <taxon>Cladocera</taxon>
        <taxon>Anomopoda</taxon>
        <taxon>Daphniidae</taxon>
        <taxon>Daphnia</taxon>
    </lineage>
</organism>
<feature type="region of interest" description="Disordered" evidence="1">
    <location>
        <begin position="36"/>
        <end position="58"/>
    </location>
</feature>
<accession>A0ABR0AUS3</accession>
<proteinExistence type="predicted"/>